<evidence type="ECO:0000313" key="3">
    <source>
        <dbReference type="EMBL" id="CAH0403414.1"/>
    </source>
</evidence>
<organism evidence="3 4">
    <name type="scientific">Chilo suppressalis</name>
    <name type="common">Asiatic rice borer moth</name>
    <dbReference type="NCBI Taxonomy" id="168631"/>
    <lineage>
        <taxon>Eukaryota</taxon>
        <taxon>Metazoa</taxon>
        <taxon>Ecdysozoa</taxon>
        <taxon>Arthropoda</taxon>
        <taxon>Hexapoda</taxon>
        <taxon>Insecta</taxon>
        <taxon>Pterygota</taxon>
        <taxon>Neoptera</taxon>
        <taxon>Endopterygota</taxon>
        <taxon>Lepidoptera</taxon>
        <taxon>Glossata</taxon>
        <taxon>Ditrysia</taxon>
        <taxon>Pyraloidea</taxon>
        <taxon>Crambidae</taxon>
        <taxon>Crambinae</taxon>
        <taxon>Chilo</taxon>
    </lineage>
</organism>
<dbReference type="PANTHER" id="PTHR43691">
    <property type="entry name" value="URIDINE PHOSPHORYLASE"/>
    <property type="match status" value="1"/>
</dbReference>
<sequence>MACDCDYVLGKHDVTEEHYSNCSSLLNGRESKRNADGTLNLPNKNLSKMDVDFLYHLSIDTANFDLPAMFGDVKFVVMGGTKHRMREFACYIATILGLPQDSKPVNLTKASQRYAMYKVGPVLSVNHGIGNPSMTTVLQEVIKLMYYAKAKDPMFIRLGTSGGLGIPPGSVVISTFGLSGTLEKSFELTVLGVKRTWPSYLDKRLSEELVTAASEFKEFKTYAAASMGANDFYLGQGRLDGPLCDYSEADKMEYLNKLTSLGVRNIEMEVMAFAAITSEAGVRAGIACVTFVDRLKGDQVTIPKAVLNEWQKHPMFIVGAFIKKYVENRNKH</sequence>
<dbReference type="SUPFAM" id="SSF53167">
    <property type="entry name" value="Purine and uridine phosphorylases"/>
    <property type="match status" value="1"/>
</dbReference>
<evidence type="ECO:0000259" key="2">
    <source>
        <dbReference type="Pfam" id="PF01048"/>
    </source>
</evidence>
<feature type="domain" description="Nucleoside phosphorylase" evidence="2">
    <location>
        <begin position="74"/>
        <end position="311"/>
    </location>
</feature>
<dbReference type="EMBL" id="OU963916">
    <property type="protein sequence ID" value="CAH0403414.1"/>
    <property type="molecule type" value="Genomic_DNA"/>
</dbReference>
<evidence type="ECO:0000313" key="4">
    <source>
        <dbReference type="Proteomes" id="UP001153292"/>
    </source>
</evidence>
<keyword evidence="4" id="KW-1185">Reference proteome</keyword>
<dbReference type="Proteomes" id="UP001153292">
    <property type="component" value="Chromosome 23"/>
</dbReference>
<name>A0ABN8B9S0_CHISP</name>
<dbReference type="Gene3D" id="3.40.50.1580">
    <property type="entry name" value="Nucleoside phosphorylase domain"/>
    <property type="match status" value="1"/>
</dbReference>
<evidence type="ECO:0000256" key="1">
    <source>
        <dbReference type="ARBA" id="ARBA00010456"/>
    </source>
</evidence>
<dbReference type="InterPro" id="IPR000845">
    <property type="entry name" value="Nucleoside_phosphorylase_d"/>
</dbReference>
<dbReference type="PANTHER" id="PTHR43691:SF11">
    <property type="entry name" value="FI09636P-RELATED"/>
    <property type="match status" value="1"/>
</dbReference>
<dbReference type="CDD" id="cd17763">
    <property type="entry name" value="UP_hUPP-like"/>
    <property type="match status" value="1"/>
</dbReference>
<reference evidence="3" key="1">
    <citation type="submission" date="2021-12" db="EMBL/GenBank/DDBJ databases">
        <authorList>
            <person name="King R."/>
        </authorList>
    </citation>
    <scope>NUCLEOTIDE SEQUENCE</scope>
</reference>
<dbReference type="Pfam" id="PF01048">
    <property type="entry name" value="PNP_UDP_1"/>
    <property type="match status" value="1"/>
</dbReference>
<dbReference type="NCBIfam" id="TIGR01719">
    <property type="entry name" value="euk_UDPppase"/>
    <property type="match status" value="1"/>
</dbReference>
<gene>
    <name evidence="3" type="ORF">CHILSU_LOCUS6687</name>
</gene>
<dbReference type="InterPro" id="IPR010059">
    <property type="entry name" value="Uridine_phosphorylase_euk"/>
</dbReference>
<proteinExistence type="inferred from homology"/>
<accession>A0ABN8B9S0</accession>
<dbReference type="InterPro" id="IPR035994">
    <property type="entry name" value="Nucleoside_phosphorylase_sf"/>
</dbReference>
<comment type="similarity">
    <text evidence="1">Belongs to the PNP/UDP phosphorylase family.</text>
</comment>
<protein>
    <recommendedName>
        <fullName evidence="2">Nucleoside phosphorylase domain-containing protein</fullName>
    </recommendedName>
</protein>